<keyword evidence="1" id="KW-0472">Membrane</keyword>
<feature type="transmembrane region" description="Helical" evidence="1">
    <location>
        <begin position="284"/>
        <end position="308"/>
    </location>
</feature>
<sequence>MIVYLNHFRYTLSSGQFILVCSVIFLVLKFIDCHEICTKFEFEDYKKVIFENNSHEYSHHYYYSRVIRFNQPPPVISDNFEKLDISRNVVPEFVIKFYGNDITSLSINRQGLITIKKGRFDGNIFNILIGDTQKNFQISNGNLTFKVTTMINSNGKISFYYENVTKAIRIKDVGSGFSSEIQCGKAGEDEKNPEIRVHRKWIRSGTLVEFEALGDCSKYNSSEACQDPTTLNTTCIWCETANMCITNNDESIREFKVNGCKGENATIGRREILSIVPTNSLSPVFIILILLLSCFCLLQALYIFYILINWKLFHGTK</sequence>
<keyword evidence="1" id="KW-0812">Transmembrane</keyword>
<dbReference type="Proteomes" id="UP000050790">
    <property type="component" value="Unassembled WGS sequence"/>
</dbReference>
<evidence type="ECO:0000313" key="3">
    <source>
        <dbReference type="WBParaSite" id="SMRG1_85510.1"/>
    </source>
</evidence>
<dbReference type="WBParaSite" id="SMRG1_85510.1">
    <property type="protein sequence ID" value="SMRG1_85510.1"/>
    <property type="gene ID" value="SMRG1_85510"/>
</dbReference>
<name>A0AA85AI96_9TREM</name>
<evidence type="ECO:0000313" key="2">
    <source>
        <dbReference type="Proteomes" id="UP000050790"/>
    </source>
</evidence>
<reference evidence="3" key="1">
    <citation type="submission" date="2023-11" db="UniProtKB">
        <authorList>
            <consortium name="WormBaseParasite"/>
        </authorList>
    </citation>
    <scope>IDENTIFICATION</scope>
</reference>
<proteinExistence type="predicted"/>
<protein>
    <recommendedName>
        <fullName evidence="4">Egg protein CP391S-like protein</fullName>
    </recommendedName>
</protein>
<evidence type="ECO:0008006" key="4">
    <source>
        <dbReference type="Google" id="ProtNLM"/>
    </source>
</evidence>
<keyword evidence="1" id="KW-1133">Transmembrane helix</keyword>
<accession>A0AA85AI96</accession>
<organism evidence="2 3">
    <name type="scientific">Schistosoma margrebowiei</name>
    <dbReference type="NCBI Taxonomy" id="48269"/>
    <lineage>
        <taxon>Eukaryota</taxon>
        <taxon>Metazoa</taxon>
        <taxon>Spiralia</taxon>
        <taxon>Lophotrochozoa</taxon>
        <taxon>Platyhelminthes</taxon>
        <taxon>Trematoda</taxon>
        <taxon>Digenea</taxon>
        <taxon>Strigeidida</taxon>
        <taxon>Schistosomatoidea</taxon>
        <taxon>Schistosomatidae</taxon>
        <taxon>Schistosoma</taxon>
    </lineage>
</organism>
<dbReference type="AlphaFoldDB" id="A0AA85AI96"/>
<evidence type="ECO:0000256" key="1">
    <source>
        <dbReference type="SAM" id="Phobius"/>
    </source>
</evidence>